<sequence>MDNITKPELALLSKQRSTTGPDGSFDASQFELLVGQNVSSDVVGQLQHKFGDDMAGGNEIAADFHLESIAIDSFLDQQKQSPKPPAPGTDGHQDASETGGQGGVDNPDPLGRRDFLAPKFMYWALPELEMLAKHYRSVKNNVATFEFNAALKFIESEFGEMISELTSLVPHSITFKHLWALLPPDCLVVGKDALDFDSIWCVREHSVQKTQEGIFLLMDAERVVWDGSKAGNVRETLAIPIFNGIKQIQDLSYIPLKYHPQREAVMQCVLERSAKALTFWHPEFRHQEHHGIGLAQVDKEVEFYTFSGRVIIDPKMMRQVQPASKVMPSTRNISNLRKTSRICFSDLTTDEQEPEILARLLTDATRTGVENTDEPVTLNGWRNNKRFEIRQWIESNSDDDDNSYTPSSPASAPQLKSSAADTVQLSREQMLLVSGLLYGYSLQEGKWGAFAVDRVAPIAWNSTIFESLVMEKTLKDIIYRIVVAHGLEVSNFDDFVKGKGKGFIGLLFGPPGSGKTLTAEAIAETAKMPLYAVSSGALGHDAELIHENLSKILKLASHWKAVLLLDEADVFLAQRAVADIARNAIVSVFLRELEYYQGILLLTTNQAEAIDTAFQSRIHLSLEYPGLDAVARFKIWSNFMANARKSTGIKADIDEDGLRHLAEMPLNGRQIKNTVSIAVKIATTSDSRTITTDTLRDTVRLLQNVQISEYASTKTLDQDGSTSRR</sequence>
<accession>A0ACC1PNN4</accession>
<protein>
    <submittedName>
        <fullName evidence="1">Uncharacterized protein</fullName>
    </submittedName>
</protein>
<keyword evidence="2" id="KW-1185">Reference proteome</keyword>
<evidence type="ECO:0000313" key="1">
    <source>
        <dbReference type="EMBL" id="KAJ2996676.1"/>
    </source>
</evidence>
<organism evidence="1 2">
    <name type="scientific">Xylaria curta</name>
    <dbReference type="NCBI Taxonomy" id="42375"/>
    <lineage>
        <taxon>Eukaryota</taxon>
        <taxon>Fungi</taxon>
        <taxon>Dikarya</taxon>
        <taxon>Ascomycota</taxon>
        <taxon>Pezizomycotina</taxon>
        <taxon>Sordariomycetes</taxon>
        <taxon>Xylariomycetidae</taxon>
        <taxon>Xylariales</taxon>
        <taxon>Xylariaceae</taxon>
        <taxon>Xylaria</taxon>
    </lineage>
</organism>
<gene>
    <name evidence="1" type="ORF">NUW58_g899</name>
</gene>
<reference evidence="1" key="1">
    <citation type="submission" date="2022-10" db="EMBL/GenBank/DDBJ databases">
        <title>Genome Sequence of Xylaria curta.</title>
        <authorList>
            <person name="Buettner E."/>
        </authorList>
    </citation>
    <scope>NUCLEOTIDE SEQUENCE</scope>
    <source>
        <strain evidence="1">Babe10</strain>
    </source>
</reference>
<proteinExistence type="predicted"/>
<name>A0ACC1PNN4_9PEZI</name>
<comment type="caution">
    <text evidence="1">The sequence shown here is derived from an EMBL/GenBank/DDBJ whole genome shotgun (WGS) entry which is preliminary data.</text>
</comment>
<evidence type="ECO:0000313" key="2">
    <source>
        <dbReference type="Proteomes" id="UP001143856"/>
    </source>
</evidence>
<dbReference type="EMBL" id="JAPDGR010000087">
    <property type="protein sequence ID" value="KAJ2996676.1"/>
    <property type="molecule type" value="Genomic_DNA"/>
</dbReference>
<dbReference type="Proteomes" id="UP001143856">
    <property type="component" value="Unassembled WGS sequence"/>
</dbReference>